<feature type="transmembrane region" description="Helical" evidence="2">
    <location>
        <begin position="84"/>
        <end position="101"/>
    </location>
</feature>
<dbReference type="Pfam" id="PF22895">
    <property type="entry name" value="DUF7024"/>
    <property type="match status" value="1"/>
</dbReference>
<name>A0AAU9AFD0_LYSEN</name>
<evidence type="ECO:0000313" key="5">
    <source>
        <dbReference type="EMBL" id="BAV97867.1"/>
    </source>
</evidence>
<keyword evidence="2" id="KW-1133">Transmembrane helix</keyword>
<proteinExistence type="predicted"/>
<reference evidence="5 6" key="1">
    <citation type="journal article" date="2017" name="DNA Res.">
        <title>Complete genome sequence and expression profile of the commercial lytic enzyme producer Lysobacter enzymogenes M497-1.</title>
        <authorList>
            <person name="Takami H."/>
            <person name="Toyoda A."/>
            <person name="Uchiyama I."/>
            <person name="Itoh T."/>
            <person name="Takaki Y."/>
            <person name="Arai W."/>
            <person name="Nishi S."/>
            <person name="Kawai M."/>
            <person name="Shinya K."/>
            <person name="Ikeda H."/>
        </authorList>
    </citation>
    <scope>NUCLEOTIDE SEQUENCE [LARGE SCALE GENOMIC DNA]</scope>
    <source>
        <strain evidence="5 6">M497-1</strain>
    </source>
</reference>
<feature type="transmembrane region" description="Helical" evidence="2">
    <location>
        <begin position="298"/>
        <end position="319"/>
    </location>
</feature>
<feature type="transmembrane region" description="Helical" evidence="2">
    <location>
        <begin position="107"/>
        <end position="127"/>
    </location>
</feature>
<feature type="transmembrane region" description="Helical" evidence="2">
    <location>
        <begin position="331"/>
        <end position="348"/>
    </location>
</feature>
<feature type="transmembrane region" description="Helical" evidence="2">
    <location>
        <begin position="264"/>
        <end position="286"/>
    </location>
</feature>
<dbReference type="AlphaFoldDB" id="A0AAU9AFD0"/>
<evidence type="ECO:0000259" key="3">
    <source>
        <dbReference type="Pfam" id="PF13231"/>
    </source>
</evidence>
<dbReference type="EMBL" id="AP014940">
    <property type="protein sequence ID" value="BAV97867.1"/>
    <property type="molecule type" value="Genomic_DNA"/>
</dbReference>
<evidence type="ECO:0000256" key="2">
    <source>
        <dbReference type="SAM" id="Phobius"/>
    </source>
</evidence>
<dbReference type="KEGG" id="lem:LEN_2380"/>
<feature type="transmembrane region" description="Helical" evidence="2">
    <location>
        <begin position="403"/>
        <end position="420"/>
    </location>
</feature>
<feature type="transmembrane region" description="Helical" evidence="2">
    <location>
        <begin position="157"/>
        <end position="187"/>
    </location>
</feature>
<feature type="transmembrane region" description="Helical" evidence="2">
    <location>
        <begin position="199"/>
        <end position="224"/>
    </location>
</feature>
<keyword evidence="2" id="KW-0472">Membrane</keyword>
<organism evidence="5 6">
    <name type="scientific">Lysobacter enzymogenes</name>
    <dbReference type="NCBI Taxonomy" id="69"/>
    <lineage>
        <taxon>Bacteria</taxon>
        <taxon>Pseudomonadati</taxon>
        <taxon>Pseudomonadota</taxon>
        <taxon>Gammaproteobacteria</taxon>
        <taxon>Lysobacterales</taxon>
        <taxon>Lysobacteraceae</taxon>
        <taxon>Lysobacter</taxon>
    </lineage>
</organism>
<protein>
    <recommendedName>
        <fullName evidence="7">Glycosyltransferase RgtA/B/C/D-like domain-containing protein</fullName>
    </recommendedName>
</protein>
<evidence type="ECO:0000313" key="6">
    <source>
        <dbReference type="Proteomes" id="UP000218824"/>
    </source>
</evidence>
<feature type="compositionally biased region" description="Pro residues" evidence="1">
    <location>
        <begin position="702"/>
        <end position="712"/>
    </location>
</feature>
<feature type="region of interest" description="Disordered" evidence="1">
    <location>
        <begin position="686"/>
        <end position="712"/>
    </location>
</feature>
<evidence type="ECO:0000256" key="1">
    <source>
        <dbReference type="SAM" id="MobiDB-lite"/>
    </source>
</evidence>
<gene>
    <name evidence="5" type="ORF">LEN_2380</name>
</gene>
<feature type="domain" description="DUF7024" evidence="4">
    <location>
        <begin position="561"/>
        <end position="681"/>
    </location>
</feature>
<feature type="transmembrane region" description="Helical" evidence="2">
    <location>
        <begin position="360"/>
        <end position="378"/>
    </location>
</feature>
<accession>A0AAU9AFD0</accession>
<dbReference type="Proteomes" id="UP000218824">
    <property type="component" value="Chromosome"/>
</dbReference>
<dbReference type="GeneID" id="83064241"/>
<dbReference type="InterPro" id="IPR054288">
    <property type="entry name" value="DUF7024"/>
</dbReference>
<keyword evidence="2" id="KW-0812">Transmembrane</keyword>
<dbReference type="RefSeq" id="WP_172437221.1">
    <property type="nucleotide sequence ID" value="NZ_AP014940.1"/>
</dbReference>
<dbReference type="InterPro" id="IPR038731">
    <property type="entry name" value="RgtA/B/C-like"/>
</dbReference>
<evidence type="ECO:0008006" key="7">
    <source>
        <dbReference type="Google" id="ProtNLM"/>
    </source>
</evidence>
<dbReference type="Pfam" id="PF13231">
    <property type="entry name" value="PMT_2"/>
    <property type="match status" value="1"/>
</dbReference>
<feature type="transmembrane region" description="Helical" evidence="2">
    <location>
        <begin position="432"/>
        <end position="451"/>
    </location>
</feature>
<feature type="domain" description="Glycosyltransferase RgtA/B/C/D-like" evidence="3">
    <location>
        <begin position="65"/>
        <end position="210"/>
    </location>
</feature>
<evidence type="ECO:0000259" key="4">
    <source>
        <dbReference type="Pfam" id="PF22895"/>
    </source>
</evidence>
<sequence>MSAPALQPRAWQRWILGAGGLAVFAALLLRDHGLYASVFGDEWSYSAYSRLGPIAEAKLPSYLYLWIFRATNLCGSGFLDCARVLNAALLVAALPLIYAVLRPYTRPALAAVLAVVCVAAPVNSYTAYFMPESLYYLLFWALALAVLRPYAQRPWRYGAVAGAILGAMCLVKLHALFMAIGFAAFVVADAAWPDPRRRLLPALAVLLATAAAFVAVRFGLGYALGGPGSLSLLGEFYQVQANNNASLGWDAMAANLLRSGWGHVLALSLLFGPLLVPALLQFFGAARGDGEPAQRARSAAVFALAAVGTLVAITVYFTASMGSSENVGRLHLRYYDFCLPLLLLPALAWRGLGPARWQRWLAWALAIALAALTLYAGARGLRGYSPFPVDAPELTWILGRNRLTALVALLGAALCLAWAWRREDFRLPRLAALGHYALVAALGAGAVAASMRGQAHADAYVRGGQTLRERHPELVADSQLLGRDIFGLVKARFYVDSTAIEPVVVEPGRDLVDAVDWSRASAVLFNGLSLPAGSYSRREDYPGFSIYWLEQGDAVDLRHAQPAMVRSLRGLSPQEPFGRWTDGAEAVIEFDREFSGTLRVVIDTASVFGPNVGQPVTIRMGGAQASARFDGESSRRAVLLRDVAPTRELHLLIPRPTSPRELGDPKGDPRRLGLALTQLHLRRLDAAPAPPADCPHCSLAPQPAPAEAPRPR</sequence>